<feature type="compositionally biased region" description="Basic and acidic residues" evidence="1">
    <location>
        <begin position="208"/>
        <end position="239"/>
    </location>
</feature>
<accession>A0A2J6T8X1</accession>
<feature type="compositionally biased region" description="Low complexity" evidence="1">
    <location>
        <begin position="107"/>
        <end position="126"/>
    </location>
</feature>
<dbReference type="AlphaFoldDB" id="A0A2J6T8X1"/>
<feature type="compositionally biased region" description="Basic and acidic residues" evidence="1">
    <location>
        <begin position="84"/>
        <end position="93"/>
    </location>
</feature>
<reference evidence="2 3" key="1">
    <citation type="submission" date="2016-04" db="EMBL/GenBank/DDBJ databases">
        <title>A degradative enzymes factory behind the ericoid mycorrhizal symbiosis.</title>
        <authorList>
            <consortium name="DOE Joint Genome Institute"/>
            <person name="Martino E."/>
            <person name="Morin E."/>
            <person name="Grelet G."/>
            <person name="Kuo A."/>
            <person name="Kohler A."/>
            <person name="Daghino S."/>
            <person name="Barry K."/>
            <person name="Choi C."/>
            <person name="Cichocki N."/>
            <person name="Clum A."/>
            <person name="Copeland A."/>
            <person name="Hainaut M."/>
            <person name="Haridas S."/>
            <person name="Labutti K."/>
            <person name="Lindquist E."/>
            <person name="Lipzen A."/>
            <person name="Khouja H.-R."/>
            <person name="Murat C."/>
            <person name="Ohm R."/>
            <person name="Olson A."/>
            <person name="Spatafora J."/>
            <person name="Veneault-Fourrey C."/>
            <person name="Henrissat B."/>
            <person name="Grigoriev I."/>
            <person name="Martin F."/>
            <person name="Perotto S."/>
        </authorList>
    </citation>
    <scope>NUCLEOTIDE SEQUENCE [LARGE SCALE GENOMIC DNA]</scope>
    <source>
        <strain evidence="2 3">E</strain>
    </source>
</reference>
<feature type="compositionally biased region" description="Basic and acidic residues" evidence="1">
    <location>
        <begin position="312"/>
        <end position="330"/>
    </location>
</feature>
<feature type="compositionally biased region" description="Basic and acidic residues" evidence="1">
    <location>
        <begin position="153"/>
        <end position="201"/>
    </location>
</feature>
<protein>
    <submittedName>
        <fullName evidence="2">Uncharacterized protein</fullName>
    </submittedName>
</protein>
<dbReference type="STRING" id="1095630.A0A2J6T8X1"/>
<dbReference type="RefSeq" id="XP_024736332.1">
    <property type="nucleotide sequence ID" value="XM_024872615.1"/>
</dbReference>
<dbReference type="InParanoid" id="A0A2J6T8X1"/>
<dbReference type="GeneID" id="36580695"/>
<name>A0A2J6T8X1_9HELO</name>
<dbReference type="EMBL" id="KZ613816">
    <property type="protein sequence ID" value="PMD59428.1"/>
    <property type="molecule type" value="Genomic_DNA"/>
</dbReference>
<feature type="compositionally biased region" description="Polar residues" evidence="1">
    <location>
        <begin position="94"/>
        <end position="106"/>
    </location>
</feature>
<proteinExistence type="predicted"/>
<feature type="compositionally biased region" description="Polar residues" evidence="1">
    <location>
        <begin position="282"/>
        <end position="294"/>
    </location>
</feature>
<keyword evidence="3" id="KW-1185">Reference proteome</keyword>
<feature type="region of interest" description="Disordered" evidence="1">
    <location>
        <begin position="1"/>
        <end position="432"/>
    </location>
</feature>
<feature type="compositionally biased region" description="Low complexity" evidence="1">
    <location>
        <begin position="264"/>
        <end position="281"/>
    </location>
</feature>
<sequence length="432" mass="45296">MNKLDPFVDSHPSSKTADSDHPTNESDTVAKSSHAATTGQSMATTSATSNEPQSSVVDSNTSGDHHYGRDAAIAGGVGGAAYRAETHHQKNEMNEPSASTLANPSRTATGQSTAATTTTTSGASSSIPDTNTSKDHHYGKDAVVAGGVGRAAYEVEKHHKHDRDLTQAEKDAKKEHKHDVKEAKKELENGAKKKKEREDSKGGLLGFLHRDKNKKYTPDEEAEFSRQEREHNSSHKERNTATAGAAAGAGALYSSDKHHYAGQTPTTNPSPSTAPRTTSNSMAITQRAATSDAISSSHRYSKSHSGPTPLAEKPKGKDIGDILHGAERNRGVPGSSGYPGSEGFATGIGGALAAKEAPQSCKSEATTDQSGASLPVDPKPELGTHLGVQLQTTDSDYAADENNHQTGEYDGMGSGSGLTGPCQNDHSYNSRT</sequence>
<feature type="compositionally biased region" description="Polar residues" evidence="1">
    <location>
        <begin position="25"/>
        <end position="62"/>
    </location>
</feature>
<gene>
    <name evidence="2" type="ORF">K444DRAFT_411622</name>
</gene>
<evidence type="ECO:0000256" key="1">
    <source>
        <dbReference type="SAM" id="MobiDB-lite"/>
    </source>
</evidence>
<evidence type="ECO:0000313" key="3">
    <source>
        <dbReference type="Proteomes" id="UP000235371"/>
    </source>
</evidence>
<dbReference type="OrthoDB" id="2590867at2759"/>
<dbReference type="Proteomes" id="UP000235371">
    <property type="component" value="Unassembled WGS sequence"/>
</dbReference>
<feature type="compositionally biased region" description="Polar residues" evidence="1">
    <location>
        <begin position="421"/>
        <end position="432"/>
    </location>
</feature>
<feature type="compositionally biased region" description="Low complexity" evidence="1">
    <location>
        <begin position="240"/>
        <end position="251"/>
    </location>
</feature>
<organism evidence="2 3">
    <name type="scientific">Hyaloscypha bicolor E</name>
    <dbReference type="NCBI Taxonomy" id="1095630"/>
    <lineage>
        <taxon>Eukaryota</taxon>
        <taxon>Fungi</taxon>
        <taxon>Dikarya</taxon>
        <taxon>Ascomycota</taxon>
        <taxon>Pezizomycotina</taxon>
        <taxon>Leotiomycetes</taxon>
        <taxon>Helotiales</taxon>
        <taxon>Hyaloscyphaceae</taxon>
        <taxon>Hyaloscypha</taxon>
        <taxon>Hyaloscypha bicolor</taxon>
    </lineage>
</organism>
<feature type="compositionally biased region" description="Polar residues" evidence="1">
    <location>
        <begin position="360"/>
        <end position="372"/>
    </location>
</feature>
<evidence type="ECO:0000313" key="2">
    <source>
        <dbReference type="EMBL" id="PMD59428.1"/>
    </source>
</evidence>